<keyword evidence="2" id="KW-1185">Reference proteome</keyword>
<reference evidence="1" key="1">
    <citation type="submission" date="2023-03" db="EMBL/GenBank/DDBJ databases">
        <title>Massive genome expansion in bonnet fungi (Mycena s.s.) driven by repeated elements and novel gene families across ecological guilds.</title>
        <authorList>
            <consortium name="Lawrence Berkeley National Laboratory"/>
            <person name="Harder C.B."/>
            <person name="Miyauchi S."/>
            <person name="Viragh M."/>
            <person name="Kuo A."/>
            <person name="Thoen E."/>
            <person name="Andreopoulos B."/>
            <person name="Lu D."/>
            <person name="Skrede I."/>
            <person name="Drula E."/>
            <person name="Henrissat B."/>
            <person name="Morin E."/>
            <person name="Kohler A."/>
            <person name="Barry K."/>
            <person name="LaButti K."/>
            <person name="Morin E."/>
            <person name="Salamov A."/>
            <person name="Lipzen A."/>
            <person name="Mereny Z."/>
            <person name="Hegedus B."/>
            <person name="Baldrian P."/>
            <person name="Stursova M."/>
            <person name="Weitz H."/>
            <person name="Taylor A."/>
            <person name="Grigoriev I.V."/>
            <person name="Nagy L.G."/>
            <person name="Martin F."/>
            <person name="Kauserud H."/>
        </authorList>
    </citation>
    <scope>NUCLEOTIDE SEQUENCE</scope>
    <source>
        <strain evidence="1">CBHHK067</strain>
    </source>
</reference>
<protein>
    <recommendedName>
        <fullName evidence="3">F-box domain-containing protein</fullName>
    </recommendedName>
</protein>
<dbReference type="SUPFAM" id="SSF81383">
    <property type="entry name" value="F-box domain"/>
    <property type="match status" value="1"/>
</dbReference>
<comment type="caution">
    <text evidence="1">The sequence shown here is derived from an EMBL/GenBank/DDBJ whole genome shotgun (WGS) entry which is preliminary data.</text>
</comment>
<accession>A0AAD7GIG9</accession>
<dbReference type="Proteomes" id="UP001221757">
    <property type="component" value="Unassembled WGS sequence"/>
</dbReference>
<dbReference type="InterPro" id="IPR036047">
    <property type="entry name" value="F-box-like_dom_sf"/>
</dbReference>
<proteinExistence type="predicted"/>
<evidence type="ECO:0008006" key="3">
    <source>
        <dbReference type="Google" id="ProtNLM"/>
    </source>
</evidence>
<gene>
    <name evidence="1" type="ORF">B0H17DRAFT_1066715</name>
</gene>
<evidence type="ECO:0000313" key="1">
    <source>
        <dbReference type="EMBL" id="KAJ7689473.1"/>
    </source>
</evidence>
<dbReference type="AlphaFoldDB" id="A0AAD7GIG9"/>
<evidence type="ECO:0000313" key="2">
    <source>
        <dbReference type="Proteomes" id="UP001221757"/>
    </source>
</evidence>
<dbReference type="EMBL" id="JARKIE010000072">
    <property type="protein sequence ID" value="KAJ7689473.1"/>
    <property type="molecule type" value="Genomic_DNA"/>
</dbReference>
<name>A0AAD7GIG9_MYCRO</name>
<sequence length="508" mass="56494">MDVPDDTMDEEIKPLCTRRPAIPLNEFPMDTLIHIQSFMDPADIISFRQCSKIMASATVHRTVWMDALRRVCAAHEVSILTYPMENMSLADLEHAATSPARFIAQISKDRAADDLIPAFSTRLFEPRLPKSSSPTEPLLGNVSMMRLIPGGRYLVTSSDTAHVCVWDLGYSPAAVINPYPFVSTVLPEEPTDLLIQPTTDHNGFRFLVYYTLGNLFVEIMVFEFYPAATTPALKRIAKRRVASTLNLKGYSFTQDRFTYHHEFLVTTWDFVEDTCATVHVYQNLMTITASPTSIIAQHAEGIVIVEIPPLHPSGTPAAEAVVEPVTPLPMLSHIHALFTDLSELYAFQADWHSSPDVPLVLDVFGVLVDGSNAYARCLVKSIAGGDNDLPSSMPVLMGVSRVPAETWDADMYGRLHFAGTHLVRTWPTSASIMVNAARVPARRQIEFESKTGWLWENARVETWVYDLDVVSGRLVALAGPLEIRVLDFLLPTQGILICIFARNLTYSA</sequence>
<organism evidence="1 2">
    <name type="scientific">Mycena rosella</name>
    <name type="common">Pink bonnet</name>
    <name type="synonym">Agaricus rosellus</name>
    <dbReference type="NCBI Taxonomy" id="1033263"/>
    <lineage>
        <taxon>Eukaryota</taxon>
        <taxon>Fungi</taxon>
        <taxon>Dikarya</taxon>
        <taxon>Basidiomycota</taxon>
        <taxon>Agaricomycotina</taxon>
        <taxon>Agaricomycetes</taxon>
        <taxon>Agaricomycetidae</taxon>
        <taxon>Agaricales</taxon>
        <taxon>Marasmiineae</taxon>
        <taxon>Mycenaceae</taxon>
        <taxon>Mycena</taxon>
    </lineage>
</organism>